<comment type="similarity">
    <text evidence="1 2 3">Belongs to the NDK family.</text>
</comment>
<evidence type="ECO:0000313" key="6">
    <source>
        <dbReference type="RefSeq" id="XP_017780693.1"/>
    </source>
</evidence>
<dbReference type="SMART" id="SM00562">
    <property type="entry name" value="NDK"/>
    <property type="match status" value="1"/>
</dbReference>
<evidence type="ECO:0000256" key="1">
    <source>
        <dbReference type="ARBA" id="ARBA00008142"/>
    </source>
</evidence>
<dbReference type="Pfam" id="PF05186">
    <property type="entry name" value="Dpy-30"/>
    <property type="match status" value="1"/>
</dbReference>
<dbReference type="Gene3D" id="3.30.70.141">
    <property type="entry name" value="Nucleoside diphosphate kinase-like domain"/>
    <property type="match status" value="1"/>
</dbReference>
<dbReference type="GeneID" id="108565641"/>
<proteinExistence type="inferred from homology"/>
<reference evidence="6" key="1">
    <citation type="submission" date="2025-08" db="UniProtKB">
        <authorList>
            <consortium name="RefSeq"/>
        </authorList>
    </citation>
    <scope>IDENTIFICATION</scope>
    <source>
        <tissue evidence="6">Whole Larva</tissue>
    </source>
</reference>
<sequence length="170" mass="19450">FRYLHLTPEQVSEIYAKFYGSPSFPHLVVSMSVAPVLALSLSANNVIPKWRQVIGTDGSLREDWFYPISMRSRYGLQKTKANMLHGSETLKDANRENRYFYPDSILEPLPAELQKVTDYCDIYVNPTLINGLTEVVKNKPIDPVLFLADWLLMNNPFQPRLPYSIAITPT</sequence>
<evidence type="ECO:0000256" key="2">
    <source>
        <dbReference type="PROSITE-ProRule" id="PRU00706"/>
    </source>
</evidence>
<dbReference type="Proteomes" id="UP000695000">
    <property type="component" value="Unplaced"/>
</dbReference>
<dbReference type="PANTHER" id="PTHR46161:SF1">
    <property type="entry name" value="NUCLEOSIDE DIPHOSPHATE KINASE HOMOLOG 5"/>
    <property type="match status" value="1"/>
</dbReference>
<comment type="caution">
    <text evidence="2">Lacks conserved residue(s) required for the propagation of feature annotation.</text>
</comment>
<keyword evidence="5" id="KW-1185">Reference proteome</keyword>
<dbReference type="InterPro" id="IPR036850">
    <property type="entry name" value="NDK-like_dom_sf"/>
</dbReference>
<dbReference type="Pfam" id="PF00334">
    <property type="entry name" value="NDK"/>
    <property type="match status" value="1"/>
</dbReference>
<feature type="non-terminal residue" evidence="6">
    <location>
        <position position="1"/>
    </location>
</feature>
<evidence type="ECO:0000313" key="5">
    <source>
        <dbReference type="Proteomes" id="UP000695000"/>
    </source>
</evidence>
<dbReference type="InterPro" id="IPR001564">
    <property type="entry name" value="Nucleoside_diP_kinase"/>
</dbReference>
<name>A0ABM1N1J3_NICVS</name>
<accession>A0ABM1N1J3</accession>
<evidence type="ECO:0000259" key="4">
    <source>
        <dbReference type="SMART" id="SM00562"/>
    </source>
</evidence>
<dbReference type="CDD" id="cd22970">
    <property type="entry name" value="DD_NDKH5-like"/>
    <property type="match status" value="1"/>
</dbReference>
<organism evidence="5 6">
    <name type="scientific">Nicrophorus vespilloides</name>
    <name type="common">Boreal carrion beetle</name>
    <dbReference type="NCBI Taxonomy" id="110193"/>
    <lineage>
        <taxon>Eukaryota</taxon>
        <taxon>Metazoa</taxon>
        <taxon>Ecdysozoa</taxon>
        <taxon>Arthropoda</taxon>
        <taxon>Hexapoda</taxon>
        <taxon>Insecta</taxon>
        <taxon>Pterygota</taxon>
        <taxon>Neoptera</taxon>
        <taxon>Endopterygota</taxon>
        <taxon>Coleoptera</taxon>
        <taxon>Polyphaga</taxon>
        <taxon>Staphyliniformia</taxon>
        <taxon>Silphidae</taxon>
        <taxon>Nicrophorinae</taxon>
        <taxon>Nicrophorus</taxon>
    </lineage>
</organism>
<evidence type="ECO:0000256" key="3">
    <source>
        <dbReference type="RuleBase" id="RU004011"/>
    </source>
</evidence>
<dbReference type="RefSeq" id="XP_017780693.1">
    <property type="nucleotide sequence ID" value="XM_017925204.1"/>
</dbReference>
<dbReference type="InterPro" id="IPR034907">
    <property type="entry name" value="NDK-like_dom"/>
</dbReference>
<dbReference type="InterPro" id="IPR007858">
    <property type="entry name" value="Dpy-30_motif"/>
</dbReference>
<dbReference type="PRINTS" id="PR01243">
    <property type="entry name" value="NUCDPKINASE"/>
</dbReference>
<dbReference type="Gene3D" id="1.20.890.10">
    <property type="entry name" value="cAMP-dependent protein kinase regulatory subunit, dimerization-anchoring domain"/>
    <property type="match status" value="1"/>
</dbReference>
<dbReference type="SUPFAM" id="SSF54919">
    <property type="entry name" value="Nucleoside diphosphate kinase, NDK"/>
    <property type="match status" value="1"/>
</dbReference>
<protein>
    <submittedName>
        <fullName evidence="6">Nucleoside diphosphate kinase homolog 5-like</fullName>
    </submittedName>
</protein>
<dbReference type="PROSITE" id="PS51374">
    <property type="entry name" value="NDPK_LIKE"/>
    <property type="match status" value="1"/>
</dbReference>
<dbReference type="PANTHER" id="PTHR46161">
    <property type="entry name" value="NUCLEOSIDE DIPHOSPHATE KINASE"/>
    <property type="match status" value="1"/>
</dbReference>
<feature type="domain" description="Nucleoside diphosphate kinase-like" evidence="4">
    <location>
        <begin position="1"/>
        <end position="108"/>
    </location>
</feature>
<gene>
    <name evidence="6" type="primary">LOC108565641</name>
</gene>